<evidence type="ECO:0000313" key="2">
    <source>
        <dbReference type="Proteomes" id="UP000077202"/>
    </source>
</evidence>
<organism evidence="1 2">
    <name type="scientific">Marchantia polymorpha subsp. ruderalis</name>
    <dbReference type="NCBI Taxonomy" id="1480154"/>
    <lineage>
        <taxon>Eukaryota</taxon>
        <taxon>Viridiplantae</taxon>
        <taxon>Streptophyta</taxon>
        <taxon>Embryophyta</taxon>
        <taxon>Marchantiophyta</taxon>
        <taxon>Marchantiopsida</taxon>
        <taxon>Marchantiidae</taxon>
        <taxon>Marchantiales</taxon>
        <taxon>Marchantiaceae</taxon>
        <taxon>Marchantia</taxon>
    </lineage>
</organism>
<sequence>MASKKSDKIMDRNETNGEELQGNLMLRTIEHWAKMMGLCAGSDGDLLFEKSSVGLTRTEEFSYGPLFSFGRQWTNGWKTAD</sequence>
<reference evidence="1" key="1">
    <citation type="submission" date="2016-03" db="EMBL/GenBank/DDBJ databases">
        <title>Mechanisms controlling the formation of the plant cell surface in tip-growing cells are functionally conserved among land plants.</title>
        <authorList>
            <person name="Honkanen S."/>
            <person name="Jones V.A."/>
            <person name="Morieri G."/>
            <person name="Champion C."/>
            <person name="Hetherington A.J."/>
            <person name="Kelly S."/>
            <person name="Saint-Marcoux D."/>
            <person name="Proust H."/>
            <person name="Prescott H."/>
            <person name="Dolan L."/>
        </authorList>
    </citation>
    <scope>NUCLEOTIDE SEQUENCE [LARGE SCALE GENOMIC DNA]</scope>
    <source>
        <tissue evidence="1">Whole gametophyte</tissue>
    </source>
</reference>
<keyword evidence="2" id="KW-1185">Reference proteome</keyword>
<dbReference type="Proteomes" id="UP000077202">
    <property type="component" value="Unassembled WGS sequence"/>
</dbReference>
<protein>
    <submittedName>
        <fullName evidence="1">Uncharacterized protein</fullName>
    </submittedName>
</protein>
<evidence type="ECO:0000313" key="1">
    <source>
        <dbReference type="EMBL" id="OAE19009.1"/>
    </source>
</evidence>
<name>A0A176VDS0_MARPO</name>
<gene>
    <name evidence="1" type="ORF">AXG93_2839s1040</name>
</gene>
<dbReference type="EMBL" id="LVLJ01003949">
    <property type="protein sequence ID" value="OAE19009.1"/>
    <property type="molecule type" value="Genomic_DNA"/>
</dbReference>
<dbReference type="AlphaFoldDB" id="A0A176VDS0"/>
<comment type="caution">
    <text evidence="1">The sequence shown here is derived from an EMBL/GenBank/DDBJ whole genome shotgun (WGS) entry which is preliminary data.</text>
</comment>
<proteinExistence type="predicted"/>
<accession>A0A176VDS0</accession>